<keyword evidence="6 8" id="KW-0234">DNA repair</keyword>
<evidence type="ECO:0000256" key="5">
    <source>
        <dbReference type="ARBA" id="ARBA00022763"/>
    </source>
</evidence>
<sequence length="161" mass="17598">MHHLRYESPIGELLLVANDQGLTYVAFADENYAACTVDSVPGENAILEQAISELGEYFGGKRKEFSTPLQWPSEANFNFRGKVQQHLLSIPYGESRTYKALATELNNTGAVRAVGTACATNPLPIFAPCHRVLRTDGTLGGYRGGLEAKQWLLELEGHSAT</sequence>
<keyword evidence="4 8" id="KW-0808">Transferase</keyword>
<evidence type="ECO:0000313" key="11">
    <source>
        <dbReference type="EMBL" id="AGG67939.1"/>
    </source>
</evidence>
<keyword evidence="3 8" id="KW-0489">Methyltransferase</keyword>
<dbReference type="NCBIfam" id="TIGR00589">
    <property type="entry name" value="ogt"/>
    <property type="match status" value="1"/>
</dbReference>
<evidence type="ECO:0000259" key="10">
    <source>
        <dbReference type="Pfam" id="PF02870"/>
    </source>
</evidence>
<dbReference type="OrthoDB" id="9802228at2"/>
<dbReference type="InterPro" id="IPR036631">
    <property type="entry name" value="MGMT_N_sf"/>
</dbReference>
<dbReference type="PANTHER" id="PTHR10815:SF5">
    <property type="entry name" value="METHYLATED-DNA--PROTEIN-CYSTEINE METHYLTRANSFERASE"/>
    <property type="match status" value="1"/>
</dbReference>
<dbReference type="GO" id="GO:0003908">
    <property type="term" value="F:methylated-DNA-[protein]-cysteine S-methyltransferase activity"/>
    <property type="evidence" value="ECO:0007669"/>
    <property type="project" value="UniProtKB-UniRule"/>
</dbReference>
<dbReference type="STRING" id="1121353.H924_12590"/>
<name>M1UNX1_9CORY</name>
<dbReference type="CDD" id="cd06445">
    <property type="entry name" value="ATase"/>
    <property type="match status" value="1"/>
</dbReference>
<evidence type="ECO:0000259" key="9">
    <source>
        <dbReference type="Pfam" id="PF01035"/>
    </source>
</evidence>
<evidence type="ECO:0000256" key="4">
    <source>
        <dbReference type="ARBA" id="ARBA00022679"/>
    </source>
</evidence>
<comment type="subcellular location">
    <subcellularLocation>
        <location evidence="8">Cytoplasm</location>
    </subcellularLocation>
</comment>
<organism evidence="11 12">
    <name type="scientific">Corynebacterium callunae DSM 20147</name>
    <dbReference type="NCBI Taxonomy" id="1121353"/>
    <lineage>
        <taxon>Bacteria</taxon>
        <taxon>Bacillati</taxon>
        <taxon>Actinomycetota</taxon>
        <taxon>Actinomycetes</taxon>
        <taxon>Mycobacteriales</taxon>
        <taxon>Corynebacteriaceae</taxon>
        <taxon>Corynebacterium</taxon>
    </lineage>
</organism>
<dbReference type="GO" id="GO:0032259">
    <property type="term" value="P:methylation"/>
    <property type="evidence" value="ECO:0007669"/>
    <property type="project" value="UniProtKB-KW"/>
</dbReference>
<keyword evidence="12" id="KW-1185">Reference proteome</keyword>
<dbReference type="PATRIC" id="fig|1121353.3.peg.2574"/>
<dbReference type="HAMAP" id="MF_00772">
    <property type="entry name" value="OGT"/>
    <property type="match status" value="1"/>
</dbReference>
<dbReference type="Pfam" id="PF01035">
    <property type="entry name" value="DNA_binding_1"/>
    <property type="match status" value="1"/>
</dbReference>
<dbReference type="PANTHER" id="PTHR10815">
    <property type="entry name" value="METHYLATED-DNA--PROTEIN-CYSTEINE METHYLTRANSFERASE"/>
    <property type="match status" value="1"/>
</dbReference>
<comment type="similarity">
    <text evidence="2 8">Belongs to the MGMT family.</text>
</comment>
<dbReference type="InterPro" id="IPR036388">
    <property type="entry name" value="WH-like_DNA-bd_sf"/>
</dbReference>
<dbReference type="Gene3D" id="3.30.160.70">
    <property type="entry name" value="Methylated DNA-protein cysteine methyltransferase domain"/>
    <property type="match status" value="1"/>
</dbReference>
<protein>
    <recommendedName>
        <fullName evidence="8">Methylated-DNA--protein-cysteine methyltransferase</fullName>
        <ecNumber evidence="8">2.1.1.63</ecNumber>
    </recommendedName>
    <alternativeName>
        <fullName evidence="8">6-O-methylguanine-DNA methyltransferase</fullName>
        <shortName evidence="8">MGMT</shortName>
    </alternativeName>
    <alternativeName>
        <fullName evidence="8">O-6-methylguanine-DNA-alkyltransferase</fullName>
    </alternativeName>
</protein>
<dbReference type="SUPFAM" id="SSF53155">
    <property type="entry name" value="Methylated DNA-protein cysteine methyltransferase domain"/>
    <property type="match status" value="1"/>
</dbReference>
<dbReference type="InterPro" id="IPR008332">
    <property type="entry name" value="MethylG_MeTrfase_N"/>
</dbReference>
<evidence type="ECO:0000256" key="7">
    <source>
        <dbReference type="ARBA" id="ARBA00049348"/>
    </source>
</evidence>
<evidence type="ECO:0000256" key="3">
    <source>
        <dbReference type="ARBA" id="ARBA00022603"/>
    </source>
</evidence>
<dbReference type="KEGG" id="ccn:H924_12590"/>
<feature type="domain" description="Methylated-DNA-[protein]-cysteine S-methyltransferase DNA binding" evidence="9">
    <location>
        <begin position="78"/>
        <end position="157"/>
    </location>
</feature>
<dbReference type="EMBL" id="CP004354">
    <property type="protein sequence ID" value="AGG67939.1"/>
    <property type="molecule type" value="Genomic_DNA"/>
</dbReference>
<reference evidence="11 12" key="1">
    <citation type="submission" date="2013-02" db="EMBL/GenBank/DDBJ databases">
        <title>The complete genome sequence of Corynebacterium callunae DSM 20147.</title>
        <authorList>
            <person name="Ruckert C."/>
            <person name="Albersmeier A."/>
            <person name="Kalinowski J."/>
        </authorList>
    </citation>
    <scope>NUCLEOTIDE SEQUENCE [LARGE SCALE GENOMIC DNA]</scope>
    <source>
        <strain evidence="11 12">DSM 20147</strain>
    </source>
</reference>
<dbReference type="eggNOG" id="COG0350">
    <property type="taxonomic scope" value="Bacteria"/>
</dbReference>
<comment type="catalytic activity">
    <reaction evidence="7 8">
        <text>a 6-O-methyl-2'-deoxyguanosine in DNA + L-cysteinyl-[protein] = S-methyl-L-cysteinyl-[protein] + a 2'-deoxyguanosine in DNA</text>
        <dbReference type="Rhea" id="RHEA:24000"/>
        <dbReference type="Rhea" id="RHEA-COMP:10131"/>
        <dbReference type="Rhea" id="RHEA-COMP:10132"/>
        <dbReference type="Rhea" id="RHEA-COMP:11367"/>
        <dbReference type="Rhea" id="RHEA-COMP:11368"/>
        <dbReference type="ChEBI" id="CHEBI:29950"/>
        <dbReference type="ChEBI" id="CHEBI:82612"/>
        <dbReference type="ChEBI" id="CHEBI:85445"/>
        <dbReference type="ChEBI" id="CHEBI:85448"/>
        <dbReference type="EC" id="2.1.1.63"/>
    </reaction>
</comment>
<dbReference type="HOGENOM" id="CLU_000445_52_2_11"/>
<dbReference type="FunFam" id="1.10.10.10:FF:000214">
    <property type="entry name" value="Methylated-DNA--protein-cysteine methyltransferase"/>
    <property type="match status" value="1"/>
</dbReference>
<dbReference type="InterPro" id="IPR023546">
    <property type="entry name" value="MGMT"/>
</dbReference>
<feature type="active site" description="Nucleophile; methyl group acceptor" evidence="8">
    <location>
        <position position="129"/>
    </location>
</feature>
<comment type="function">
    <text evidence="8">Involved in the cellular defense against the biological effects of O6-methylguanine (O6-MeG) and O4-methylthymine (O4-MeT) in DNA. Repairs the methylated nucleobase in DNA by stoichiometrically transferring the methyl group to a cysteine residue in the enzyme. This is a suicide reaction: the enzyme is irreversibly inactivated.</text>
</comment>
<dbReference type="InterPro" id="IPR036217">
    <property type="entry name" value="MethylDNA_cys_MeTrfase_DNAb"/>
</dbReference>
<evidence type="ECO:0000256" key="6">
    <source>
        <dbReference type="ARBA" id="ARBA00023204"/>
    </source>
</evidence>
<feature type="domain" description="Methylguanine DNA methyltransferase ribonuclease-like" evidence="10">
    <location>
        <begin position="6"/>
        <end position="70"/>
    </location>
</feature>
<dbReference type="AlphaFoldDB" id="M1UNX1"/>
<gene>
    <name evidence="11" type="ORF">H924_12590</name>
</gene>
<evidence type="ECO:0000313" key="12">
    <source>
        <dbReference type="Proteomes" id="UP000011760"/>
    </source>
</evidence>
<proteinExistence type="inferred from homology"/>
<dbReference type="GO" id="GO:0005737">
    <property type="term" value="C:cytoplasm"/>
    <property type="evidence" value="ECO:0007669"/>
    <property type="project" value="UniProtKB-SubCell"/>
</dbReference>
<dbReference type="RefSeq" id="WP_015652361.1">
    <property type="nucleotide sequence ID" value="NC_020506.1"/>
</dbReference>
<dbReference type="Gene3D" id="1.10.10.10">
    <property type="entry name" value="Winged helix-like DNA-binding domain superfamily/Winged helix DNA-binding domain"/>
    <property type="match status" value="1"/>
</dbReference>
<evidence type="ECO:0000256" key="2">
    <source>
        <dbReference type="ARBA" id="ARBA00008711"/>
    </source>
</evidence>
<dbReference type="EC" id="2.1.1.63" evidence="8"/>
<keyword evidence="5 8" id="KW-0227">DNA damage</keyword>
<evidence type="ECO:0000256" key="1">
    <source>
        <dbReference type="ARBA" id="ARBA00001286"/>
    </source>
</evidence>
<keyword evidence="8" id="KW-0963">Cytoplasm</keyword>
<dbReference type="SUPFAM" id="SSF46767">
    <property type="entry name" value="Methylated DNA-protein cysteine methyltransferase, C-terminal domain"/>
    <property type="match status" value="1"/>
</dbReference>
<comment type="catalytic activity">
    <reaction evidence="1 8">
        <text>a 4-O-methyl-thymidine in DNA + L-cysteinyl-[protein] = a thymidine in DNA + S-methyl-L-cysteinyl-[protein]</text>
        <dbReference type="Rhea" id="RHEA:53428"/>
        <dbReference type="Rhea" id="RHEA-COMP:10131"/>
        <dbReference type="Rhea" id="RHEA-COMP:10132"/>
        <dbReference type="Rhea" id="RHEA-COMP:13555"/>
        <dbReference type="Rhea" id="RHEA-COMP:13556"/>
        <dbReference type="ChEBI" id="CHEBI:29950"/>
        <dbReference type="ChEBI" id="CHEBI:82612"/>
        <dbReference type="ChEBI" id="CHEBI:137386"/>
        <dbReference type="ChEBI" id="CHEBI:137387"/>
        <dbReference type="EC" id="2.1.1.63"/>
    </reaction>
</comment>
<dbReference type="GO" id="GO:0006307">
    <property type="term" value="P:DNA alkylation repair"/>
    <property type="evidence" value="ECO:0007669"/>
    <property type="project" value="UniProtKB-UniRule"/>
</dbReference>
<comment type="miscellaneous">
    <text evidence="8">This enzyme catalyzes only one turnover and therefore is not strictly catalytic. According to one definition, an enzyme is a biocatalyst that acts repeatedly and over many reaction cycles.</text>
</comment>
<dbReference type="Pfam" id="PF02870">
    <property type="entry name" value="Methyltransf_1N"/>
    <property type="match status" value="1"/>
</dbReference>
<accession>M1UNX1</accession>
<evidence type="ECO:0000256" key="8">
    <source>
        <dbReference type="HAMAP-Rule" id="MF_00772"/>
    </source>
</evidence>
<dbReference type="Proteomes" id="UP000011760">
    <property type="component" value="Chromosome"/>
</dbReference>
<dbReference type="InterPro" id="IPR014048">
    <property type="entry name" value="MethylDNA_cys_MeTrfase_DNA-bd"/>
</dbReference>